<feature type="binding site" evidence="7">
    <location>
        <position position="139"/>
    </location>
    <ligand>
        <name>N-formimidoyl-L-glutamate</name>
        <dbReference type="ChEBI" id="CHEBI:58928"/>
    </ligand>
</feature>
<keyword evidence="5 7" id="KW-0862">Zinc</keyword>
<evidence type="ECO:0000256" key="7">
    <source>
        <dbReference type="HAMAP-Rule" id="MF_00372"/>
    </source>
</evidence>
<dbReference type="PANTHER" id="PTHR42752:SF1">
    <property type="entry name" value="IMIDAZOLONEPROPIONASE-RELATED"/>
    <property type="match status" value="1"/>
</dbReference>
<feature type="binding site" evidence="7">
    <location>
        <position position="166"/>
    </location>
    <ligand>
        <name>4-imidazolone-5-propanoate</name>
        <dbReference type="ChEBI" id="CHEBI:77893"/>
    </ligand>
</feature>
<keyword evidence="6 7" id="KW-0408">Iron</keyword>
<dbReference type="GO" id="GO:0008270">
    <property type="term" value="F:zinc ion binding"/>
    <property type="evidence" value="ECO:0007669"/>
    <property type="project" value="UniProtKB-UniRule"/>
</dbReference>
<reference evidence="9 10" key="1">
    <citation type="submission" date="2020-05" db="EMBL/GenBank/DDBJ databases">
        <title>MicrobeNet Type strains.</title>
        <authorList>
            <person name="Nicholson A.C."/>
        </authorList>
    </citation>
    <scope>NUCLEOTIDE SEQUENCE [LARGE SCALE GENOMIC DNA]</scope>
    <source>
        <strain evidence="9 10">JCM 3224</strain>
    </source>
</reference>
<evidence type="ECO:0000256" key="4">
    <source>
        <dbReference type="ARBA" id="ARBA00022808"/>
    </source>
</evidence>
<dbReference type="SUPFAM" id="SSF51338">
    <property type="entry name" value="Composite domain of metallo-dependent hydrolases"/>
    <property type="match status" value="1"/>
</dbReference>
<proteinExistence type="inferred from homology"/>
<dbReference type="GO" id="GO:0019556">
    <property type="term" value="P:L-histidine catabolic process to glutamate and formamide"/>
    <property type="evidence" value="ECO:0007669"/>
    <property type="project" value="UniProtKB-UniRule"/>
</dbReference>
<dbReference type="RefSeq" id="WP_067529344.1">
    <property type="nucleotide sequence ID" value="NZ_JABELX010000032.1"/>
</dbReference>
<feature type="binding site" evidence="7">
    <location>
        <position position="74"/>
    </location>
    <ligand>
        <name>Zn(2+)</name>
        <dbReference type="ChEBI" id="CHEBI:29105"/>
    </ligand>
</feature>
<evidence type="ECO:0000256" key="1">
    <source>
        <dbReference type="ARBA" id="ARBA00012864"/>
    </source>
</evidence>
<dbReference type="Pfam" id="PF01979">
    <property type="entry name" value="Amidohydro_1"/>
    <property type="match status" value="1"/>
</dbReference>
<feature type="binding site" evidence="7">
    <location>
        <position position="305"/>
    </location>
    <ligand>
        <name>N-formimidoyl-L-glutamate</name>
        <dbReference type="ChEBI" id="CHEBI:58928"/>
    </ligand>
</feature>
<feature type="binding site" evidence="7">
    <location>
        <position position="72"/>
    </location>
    <ligand>
        <name>Zn(2+)</name>
        <dbReference type="ChEBI" id="CHEBI:29105"/>
    </ligand>
</feature>
<evidence type="ECO:0000313" key="9">
    <source>
        <dbReference type="EMBL" id="NNH75957.1"/>
    </source>
</evidence>
<dbReference type="GO" id="GO:0019557">
    <property type="term" value="P:L-histidine catabolic process to glutamate and formate"/>
    <property type="evidence" value="ECO:0007669"/>
    <property type="project" value="UniProtKB-UniPathway"/>
</dbReference>
<dbReference type="Gene3D" id="3.20.20.140">
    <property type="entry name" value="Metal-dependent hydrolases"/>
    <property type="match status" value="1"/>
</dbReference>
<comment type="function">
    <text evidence="7">Catalyzes the hydrolytic cleavage of the carbon-nitrogen bond in imidazolone-5-propanoate to yield N-formimidoyl-L-glutamate. It is the third step in the universal histidine degradation pathway.</text>
</comment>
<accession>A0A849CGV0</accession>
<gene>
    <name evidence="7" type="primary">hutI</name>
    <name evidence="9" type="ORF">HLB23_39930</name>
</gene>
<comment type="catalytic activity">
    <reaction evidence="7">
        <text>4-imidazolone-5-propanoate + H2O = N-formimidoyl-L-glutamate</text>
        <dbReference type="Rhea" id="RHEA:23660"/>
        <dbReference type="ChEBI" id="CHEBI:15377"/>
        <dbReference type="ChEBI" id="CHEBI:58928"/>
        <dbReference type="ChEBI" id="CHEBI:77893"/>
        <dbReference type="EC" id="3.5.2.7"/>
    </reaction>
</comment>
<feature type="binding site" evidence="7">
    <location>
        <position position="308"/>
    </location>
    <ligand>
        <name>4-imidazolone-5-propanoate</name>
        <dbReference type="ChEBI" id="CHEBI:77893"/>
    </ligand>
</feature>
<keyword evidence="4 7" id="KW-0369">Histidine metabolism</keyword>
<feature type="binding site" evidence="7">
    <location>
        <position position="229"/>
    </location>
    <ligand>
        <name>Fe(3+)</name>
        <dbReference type="ChEBI" id="CHEBI:29034"/>
    </ligand>
</feature>
<keyword evidence="10" id="KW-1185">Reference proteome</keyword>
<feature type="binding site" evidence="7">
    <location>
        <position position="81"/>
    </location>
    <ligand>
        <name>4-imidazolone-5-propanoate</name>
        <dbReference type="ChEBI" id="CHEBI:77893"/>
    </ligand>
</feature>
<name>A0A849CGV0_9NOCA</name>
<evidence type="ECO:0000256" key="5">
    <source>
        <dbReference type="ARBA" id="ARBA00022833"/>
    </source>
</evidence>
<comment type="subcellular location">
    <subcellularLocation>
        <location evidence="7">Cytoplasm</location>
    </subcellularLocation>
</comment>
<feature type="binding site" evidence="7">
    <location>
        <position position="232"/>
    </location>
    <ligand>
        <name>4-imidazolone-5-propanoate</name>
        <dbReference type="ChEBI" id="CHEBI:77893"/>
    </ligand>
</feature>
<dbReference type="EMBL" id="JABELX010000032">
    <property type="protein sequence ID" value="NNH75957.1"/>
    <property type="molecule type" value="Genomic_DNA"/>
</dbReference>
<protein>
    <recommendedName>
        <fullName evidence="1 7">Imidazolonepropionase</fullName>
        <ecNumber evidence="1 7">3.5.2.7</ecNumber>
    </recommendedName>
    <alternativeName>
        <fullName evidence="7">Imidazolone-5-propionate hydrolase</fullName>
    </alternativeName>
</protein>
<comment type="pathway">
    <text evidence="7">Amino-acid degradation; L-histidine degradation into L-glutamate; N-formimidoyl-L-glutamate from L-histidine: step 3/3.</text>
</comment>
<dbReference type="InterPro" id="IPR005920">
    <property type="entry name" value="HutI"/>
</dbReference>
<feature type="binding site" evidence="7">
    <location>
        <position position="303"/>
    </location>
    <ligand>
        <name>Fe(3+)</name>
        <dbReference type="ChEBI" id="CHEBI:29034"/>
    </ligand>
</feature>
<feature type="binding site" evidence="7">
    <location>
        <position position="229"/>
    </location>
    <ligand>
        <name>Zn(2+)</name>
        <dbReference type="ChEBI" id="CHEBI:29105"/>
    </ligand>
</feature>
<organism evidence="9 10">
    <name type="scientific">Nocardia uniformis</name>
    <dbReference type="NCBI Taxonomy" id="53432"/>
    <lineage>
        <taxon>Bacteria</taxon>
        <taxon>Bacillati</taxon>
        <taxon>Actinomycetota</taxon>
        <taxon>Actinomycetes</taxon>
        <taxon>Mycobacteriales</taxon>
        <taxon>Nocardiaceae</taxon>
        <taxon>Nocardia</taxon>
    </lineage>
</organism>
<evidence type="ECO:0000313" key="10">
    <source>
        <dbReference type="Proteomes" id="UP000586827"/>
    </source>
</evidence>
<dbReference type="InterPro" id="IPR006680">
    <property type="entry name" value="Amidohydro-rel"/>
</dbReference>
<feature type="domain" description="Amidohydrolase-related" evidence="8">
    <location>
        <begin position="64"/>
        <end position="365"/>
    </location>
</feature>
<dbReference type="UniPathway" id="UPA00379">
    <property type="reaction ID" value="UER00551"/>
</dbReference>
<dbReference type="InterPro" id="IPR032466">
    <property type="entry name" value="Metal_Hydrolase"/>
</dbReference>
<feature type="binding site" evidence="7">
    <location>
        <position position="307"/>
    </location>
    <ligand>
        <name>N-formimidoyl-L-glutamate</name>
        <dbReference type="ChEBI" id="CHEBI:58928"/>
    </ligand>
</feature>
<keyword evidence="7" id="KW-0963">Cytoplasm</keyword>
<dbReference type="GO" id="GO:0005506">
    <property type="term" value="F:iron ion binding"/>
    <property type="evidence" value="ECO:0007669"/>
    <property type="project" value="UniProtKB-UniRule"/>
</dbReference>
<evidence type="ECO:0000259" key="8">
    <source>
        <dbReference type="Pfam" id="PF01979"/>
    </source>
</evidence>
<dbReference type="GO" id="GO:0050480">
    <property type="term" value="F:imidazolonepropionase activity"/>
    <property type="evidence" value="ECO:0007669"/>
    <property type="project" value="UniProtKB-UniRule"/>
</dbReference>
<dbReference type="NCBIfam" id="TIGR01224">
    <property type="entry name" value="hutI"/>
    <property type="match status" value="1"/>
</dbReference>
<sequence length="403" mass="41813">MTARSTVLTDIGTLVTNDPELGTGPLGVRHDAAVVFDGGVVAWVGDSADAPGADIRHDLGGRAVLPGFVESHAHLVFAGERAEEFAARMSGEPYAAGGIRTTIEATRHATDAELLANARRLMDESLRSGSTTVECKTGYGQSVADELRSAMVAGAVTDEVTLLAAHVAPPEYAGRIDDYVRMVCAEMIPAVAAHAKWIDVFCERGAFDGDQTRAVLQTGIAHGLIPRVHGNQLREGPGVALAVELGAASVDHVTHVTADDIELLAQSPTVATLLPGAEFCTRSPYADARALLDAGVTVALGADCNPGTSYTTSMAFCIALAVREMGMTPAEAVWAATAGGAKALQRNDIGTLRLGARADAIALSAPSYLHLAYRPGVPLVETVWQAGLSAHSNSSTDFGALIP</sequence>
<feature type="binding site" evidence="7">
    <location>
        <position position="74"/>
    </location>
    <ligand>
        <name>Fe(3+)</name>
        <dbReference type="ChEBI" id="CHEBI:29034"/>
    </ligand>
</feature>
<dbReference type="EC" id="3.5.2.7" evidence="1 7"/>
<dbReference type="HAMAP" id="MF_00372">
    <property type="entry name" value="HutI"/>
    <property type="match status" value="1"/>
</dbReference>
<feature type="binding site" evidence="7">
    <location>
        <position position="303"/>
    </location>
    <ligand>
        <name>Zn(2+)</name>
        <dbReference type="ChEBI" id="CHEBI:29105"/>
    </ligand>
</feature>
<dbReference type="Proteomes" id="UP000586827">
    <property type="component" value="Unassembled WGS sequence"/>
</dbReference>
<feature type="binding site" evidence="7">
    <location>
        <position position="72"/>
    </location>
    <ligand>
        <name>Fe(3+)</name>
        <dbReference type="ChEBI" id="CHEBI:29034"/>
    </ligand>
</feature>
<dbReference type="GO" id="GO:0005737">
    <property type="term" value="C:cytoplasm"/>
    <property type="evidence" value="ECO:0007669"/>
    <property type="project" value="UniProtKB-SubCell"/>
</dbReference>
<evidence type="ECO:0000256" key="6">
    <source>
        <dbReference type="ARBA" id="ARBA00023004"/>
    </source>
</evidence>
<keyword evidence="3 7" id="KW-0378">Hydrolase</keyword>
<dbReference type="InterPro" id="IPR011059">
    <property type="entry name" value="Metal-dep_hydrolase_composite"/>
</dbReference>
<dbReference type="AlphaFoldDB" id="A0A849CGV0"/>
<dbReference type="Gene3D" id="2.30.40.10">
    <property type="entry name" value="Urease, subunit C, domain 1"/>
    <property type="match status" value="1"/>
</dbReference>
<keyword evidence="2 7" id="KW-0479">Metal-binding</keyword>
<evidence type="ECO:0000256" key="2">
    <source>
        <dbReference type="ARBA" id="ARBA00022723"/>
    </source>
</evidence>
<dbReference type="SUPFAM" id="SSF51556">
    <property type="entry name" value="Metallo-dependent hydrolases"/>
    <property type="match status" value="1"/>
</dbReference>
<evidence type="ECO:0000256" key="3">
    <source>
        <dbReference type="ARBA" id="ARBA00022801"/>
    </source>
</evidence>
<feature type="binding site" evidence="7">
    <location>
        <position position="139"/>
    </location>
    <ligand>
        <name>4-imidazolone-5-propanoate</name>
        <dbReference type="ChEBI" id="CHEBI:77893"/>
    </ligand>
</feature>
<comment type="cofactor">
    <cofactor evidence="7">
        <name>Zn(2+)</name>
        <dbReference type="ChEBI" id="CHEBI:29105"/>
    </cofactor>
    <cofactor evidence="7">
        <name>Fe(3+)</name>
        <dbReference type="ChEBI" id="CHEBI:29034"/>
    </cofactor>
    <text evidence="7">Binds 1 zinc or iron ion per subunit.</text>
</comment>
<comment type="similarity">
    <text evidence="7">Belongs to the metallo-dependent hydrolases superfamily. HutI family.</text>
</comment>
<dbReference type="PANTHER" id="PTHR42752">
    <property type="entry name" value="IMIDAZOLONEPROPIONASE"/>
    <property type="match status" value="1"/>
</dbReference>
<comment type="caution">
    <text evidence="9">The sequence shown here is derived from an EMBL/GenBank/DDBJ whole genome shotgun (WGS) entry which is preliminary data.</text>
</comment>